<dbReference type="OrthoDB" id="78992at2759"/>
<name>A0A0P1A4L3_PLAHL</name>
<dbReference type="InterPro" id="IPR043502">
    <property type="entry name" value="DNA/RNA_pol_sf"/>
</dbReference>
<organism evidence="1 2">
    <name type="scientific">Plasmopara halstedii</name>
    <name type="common">Downy mildew of sunflower</name>
    <dbReference type="NCBI Taxonomy" id="4781"/>
    <lineage>
        <taxon>Eukaryota</taxon>
        <taxon>Sar</taxon>
        <taxon>Stramenopiles</taxon>
        <taxon>Oomycota</taxon>
        <taxon>Peronosporomycetes</taxon>
        <taxon>Peronosporales</taxon>
        <taxon>Peronosporaceae</taxon>
        <taxon>Plasmopara</taxon>
    </lineage>
</organism>
<dbReference type="STRING" id="4781.A0A0P1A4L3"/>
<reference evidence="2" key="1">
    <citation type="submission" date="2014-09" db="EMBL/GenBank/DDBJ databases">
        <authorList>
            <person name="Sharma Rahul"/>
            <person name="Thines Marco"/>
        </authorList>
    </citation>
    <scope>NUCLEOTIDE SEQUENCE [LARGE SCALE GENOMIC DNA]</scope>
</reference>
<dbReference type="Proteomes" id="UP000054928">
    <property type="component" value="Unassembled WGS sequence"/>
</dbReference>
<protein>
    <submittedName>
        <fullName evidence="1">Retrotransposon protein</fullName>
    </submittedName>
</protein>
<proteinExistence type="predicted"/>
<dbReference type="OMA" id="ESEMMMK"/>
<dbReference type="SUPFAM" id="SSF56672">
    <property type="entry name" value="DNA/RNA polymerases"/>
    <property type="match status" value="1"/>
</dbReference>
<sequence length="98" mass="11110">MPITKLLEEFTDIFPETLLDELPPSRRVDFKLNMKPDAVSSNRGPFRLSKVEQDALDLFVAGKLKKGWIEVSDSPWVPNIYGIPKKDPTSGHQLSRSE</sequence>
<evidence type="ECO:0000313" key="1">
    <source>
        <dbReference type="EMBL" id="CEG35180.1"/>
    </source>
</evidence>
<dbReference type="AlphaFoldDB" id="A0A0P1A4L3"/>
<dbReference type="GeneID" id="36408987"/>
<keyword evidence="2" id="KW-1185">Reference proteome</keyword>
<dbReference type="EMBL" id="CCYD01000007">
    <property type="protein sequence ID" value="CEG35180.1"/>
    <property type="molecule type" value="Genomic_DNA"/>
</dbReference>
<accession>A0A0P1A4L3</accession>
<evidence type="ECO:0000313" key="2">
    <source>
        <dbReference type="Proteomes" id="UP000054928"/>
    </source>
</evidence>
<dbReference type="Gene3D" id="3.10.10.10">
    <property type="entry name" value="HIV Type 1 Reverse Transcriptase, subunit A, domain 1"/>
    <property type="match status" value="1"/>
</dbReference>
<dbReference type="RefSeq" id="XP_024571549.1">
    <property type="nucleotide sequence ID" value="XM_024717445.1"/>
</dbReference>